<evidence type="ECO:0000256" key="1">
    <source>
        <dbReference type="SAM" id="MobiDB-lite"/>
    </source>
</evidence>
<reference evidence="3 4" key="1">
    <citation type="submission" date="2024-01" db="EMBL/GenBank/DDBJ databases">
        <title>The genomes of 5 underutilized Papilionoideae crops provide insights into root nodulation and disease resistanc.</title>
        <authorList>
            <person name="Jiang F."/>
        </authorList>
    </citation>
    <scope>NUCLEOTIDE SEQUENCE [LARGE SCALE GENOMIC DNA]</scope>
    <source>
        <strain evidence="3">LVBAO_FW01</strain>
        <tissue evidence="3">Leaves</tissue>
    </source>
</reference>
<proteinExistence type="predicted"/>
<feature type="signal peptide" evidence="2">
    <location>
        <begin position="1"/>
        <end position="32"/>
    </location>
</feature>
<keyword evidence="4" id="KW-1185">Reference proteome</keyword>
<organism evidence="3 4">
    <name type="scientific">Canavalia gladiata</name>
    <name type="common">Sword bean</name>
    <name type="synonym">Dolichos gladiatus</name>
    <dbReference type="NCBI Taxonomy" id="3824"/>
    <lineage>
        <taxon>Eukaryota</taxon>
        <taxon>Viridiplantae</taxon>
        <taxon>Streptophyta</taxon>
        <taxon>Embryophyta</taxon>
        <taxon>Tracheophyta</taxon>
        <taxon>Spermatophyta</taxon>
        <taxon>Magnoliopsida</taxon>
        <taxon>eudicotyledons</taxon>
        <taxon>Gunneridae</taxon>
        <taxon>Pentapetalae</taxon>
        <taxon>rosids</taxon>
        <taxon>fabids</taxon>
        <taxon>Fabales</taxon>
        <taxon>Fabaceae</taxon>
        <taxon>Papilionoideae</taxon>
        <taxon>50 kb inversion clade</taxon>
        <taxon>NPAAA clade</taxon>
        <taxon>indigoferoid/millettioid clade</taxon>
        <taxon>Phaseoleae</taxon>
        <taxon>Canavalia</taxon>
    </lineage>
</organism>
<evidence type="ECO:0000256" key="2">
    <source>
        <dbReference type="SAM" id="SignalP"/>
    </source>
</evidence>
<name>A0AAN9QWZ4_CANGL</name>
<evidence type="ECO:0000313" key="4">
    <source>
        <dbReference type="Proteomes" id="UP001367508"/>
    </source>
</evidence>
<gene>
    <name evidence="3" type="ORF">VNO77_08225</name>
</gene>
<evidence type="ECO:0008006" key="5">
    <source>
        <dbReference type="Google" id="ProtNLM"/>
    </source>
</evidence>
<dbReference type="EMBL" id="JAYMYQ010000002">
    <property type="protein sequence ID" value="KAK7350106.1"/>
    <property type="molecule type" value="Genomic_DNA"/>
</dbReference>
<feature type="chain" id="PRO_5042919565" description="Secreted protein" evidence="2">
    <location>
        <begin position="33"/>
        <end position="149"/>
    </location>
</feature>
<keyword evidence="2" id="KW-0732">Signal</keyword>
<evidence type="ECO:0000313" key="3">
    <source>
        <dbReference type="EMBL" id="KAK7350106.1"/>
    </source>
</evidence>
<accession>A0AAN9QWZ4</accession>
<dbReference type="AlphaFoldDB" id="A0AAN9QWZ4"/>
<dbReference type="Proteomes" id="UP001367508">
    <property type="component" value="Unassembled WGS sequence"/>
</dbReference>
<sequence>MHPVGIRSGFSPPWAAAKPFLVVCLLPTSFSGFHSQQQASVDSNKAGEGTSGSREQLARVGEVTNPRPTLPDSGSSRRTILPPVSAATLICRSKIFGSWQTLKARHLKSSPRVPCLSQWFPDRLILLSGSHEEVEHRSHRMTMVYPPCS</sequence>
<protein>
    <recommendedName>
        <fullName evidence="5">Secreted protein</fullName>
    </recommendedName>
</protein>
<feature type="region of interest" description="Disordered" evidence="1">
    <location>
        <begin position="39"/>
        <end position="78"/>
    </location>
</feature>
<comment type="caution">
    <text evidence="3">The sequence shown here is derived from an EMBL/GenBank/DDBJ whole genome shotgun (WGS) entry which is preliminary data.</text>
</comment>